<gene>
    <name evidence="4" type="ORF">CYMTET_10448</name>
</gene>
<dbReference type="Proteomes" id="UP001190700">
    <property type="component" value="Unassembled WGS sequence"/>
</dbReference>
<dbReference type="InterPro" id="IPR003609">
    <property type="entry name" value="Pan_app"/>
</dbReference>
<feature type="transmembrane region" description="Helical" evidence="2">
    <location>
        <begin position="12"/>
        <end position="33"/>
    </location>
</feature>
<evidence type="ECO:0000256" key="2">
    <source>
        <dbReference type="SAM" id="Phobius"/>
    </source>
</evidence>
<feature type="compositionally biased region" description="Basic and acidic residues" evidence="1">
    <location>
        <begin position="180"/>
        <end position="191"/>
    </location>
</feature>
<keyword evidence="2" id="KW-0812">Transmembrane</keyword>
<dbReference type="EMBL" id="LGRX02003702">
    <property type="protein sequence ID" value="KAK3281786.1"/>
    <property type="molecule type" value="Genomic_DNA"/>
</dbReference>
<evidence type="ECO:0000259" key="3">
    <source>
        <dbReference type="Pfam" id="PF14295"/>
    </source>
</evidence>
<dbReference type="Gene3D" id="3.50.4.10">
    <property type="entry name" value="Hepatocyte Growth Factor"/>
    <property type="match status" value="1"/>
</dbReference>
<keyword evidence="5" id="KW-1185">Reference proteome</keyword>
<dbReference type="PANTHER" id="PTHR46873:SF1">
    <property type="entry name" value="EXPRESSED PROTEIN"/>
    <property type="match status" value="1"/>
</dbReference>
<evidence type="ECO:0000313" key="5">
    <source>
        <dbReference type="Proteomes" id="UP001190700"/>
    </source>
</evidence>
<accession>A0AAE0GP94</accession>
<keyword evidence="2" id="KW-0472">Membrane</keyword>
<evidence type="ECO:0000256" key="1">
    <source>
        <dbReference type="SAM" id="MobiDB-lite"/>
    </source>
</evidence>
<proteinExistence type="predicted"/>
<feature type="region of interest" description="Disordered" evidence="1">
    <location>
        <begin position="318"/>
        <end position="348"/>
    </location>
</feature>
<evidence type="ECO:0000313" key="4">
    <source>
        <dbReference type="EMBL" id="KAK3281786.1"/>
    </source>
</evidence>
<dbReference type="PANTHER" id="PTHR46873">
    <property type="entry name" value="EXPRESSED PROTEIN"/>
    <property type="match status" value="1"/>
</dbReference>
<feature type="domain" description="Apple" evidence="3">
    <location>
        <begin position="68"/>
        <end position="96"/>
    </location>
</feature>
<protein>
    <recommendedName>
        <fullName evidence="3">Apple domain-containing protein</fullName>
    </recommendedName>
</protein>
<name>A0AAE0GP94_9CHLO</name>
<reference evidence="4 5" key="1">
    <citation type="journal article" date="2015" name="Genome Biol. Evol.">
        <title>Comparative Genomics of a Bacterivorous Green Alga Reveals Evolutionary Causalities and Consequences of Phago-Mixotrophic Mode of Nutrition.</title>
        <authorList>
            <person name="Burns J.A."/>
            <person name="Paasch A."/>
            <person name="Narechania A."/>
            <person name="Kim E."/>
        </authorList>
    </citation>
    <scope>NUCLEOTIDE SEQUENCE [LARGE SCALE GENOMIC DNA]</scope>
    <source>
        <strain evidence="4 5">PLY_AMNH</strain>
    </source>
</reference>
<keyword evidence="2" id="KW-1133">Transmembrane helix</keyword>
<feature type="domain" description="Apple" evidence="3">
    <location>
        <begin position="250"/>
        <end position="307"/>
    </location>
</feature>
<dbReference type="AlphaFoldDB" id="A0AAE0GP94"/>
<feature type="domain" description="Apple" evidence="3">
    <location>
        <begin position="119"/>
        <end position="140"/>
    </location>
</feature>
<organism evidence="4 5">
    <name type="scientific">Cymbomonas tetramitiformis</name>
    <dbReference type="NCBI Taxonomy" id="36881"/>
    <lineage>
        <taxon>Eukaryota</taxon>
        <taxon>Viridiplantae</taxon>
        <taxon>Chlorophyta</taxon>
        <taxon>Pyramimonadophyceae</taxon>
        <taxon>Pyramimonadales</taxon>
        <taxon>Pyramimonadaceae</taxon>
        <taxon>Cymbomonas</taxon>
    </lineage>
</organism>
<dbReference type="Pfam" id="PF14295">
    <property type="entry name" value="PAN_4"/>
    <property type="match status" value="3"/>
</dbReference>
<feature type="region of interest" description="Disordered" evidence="1">
    <location>
        <begin position="180"/>
        <end position="241"/>
    </location>
</feature>
<sequence length="348" mass="37860">MFPSARSLSLRELLVGSTLVVVGIIFVGEYVYYHPLHLEVRHDHELPHTSQGHGALQSGPKCGALTRVEYDGFVVQWGSDHLKESPAACCEACANFTATLEGSVAHPELKVPGAVELPCNAWVHCGDPECGQWRGQCWLKYIEDSAKPPVKNEGMHTPWTSGLMAHLAQPYLERKRSLVQRTSEHREHDVEAQAAVDATVKPAGPDPQARDHPTADPQARGHPTAGAVGAGENGDGPWSPDCHSMPNAELDGFVVRWGSDHLRTSAADCCEACRTHRPASAARPCNVWVFCGDKARCKEWYGQCWLKSDEGTVPNVRQSGDEVPWTSGMLQPSGSSSGGSRRRCRSMA</sequence>
<comment type="caution">
    <text evidence="4">The sequence shown here is derived from an EMBL/GenBank/DDBJ whole genome shotgun (WGS) entry which is preliminary data.</text>
</comment>